<dbReference type="PIRSF" id="PIRSF000446">
    <property type="entry name" value="Mct"/>
    <property type="match status" value="1"/>
</dbReference>
<dbReference type="InterPro" id="IPR016035">
    <property type="entry name" value="Acyl_Trfase/lysoPLipase"/>
</dbReference>
<dbReference type="AlphaFoldDB" id="A0A942U278"/>
<gene>
    <name evidence="7" type="primary">fabD</name>
    <name evidence="7" type="ORF">KHA99_05335</name>
</gene>
<dbReference type="EMBL" id="JAGYPF010000001">
    <property type="protein sequence ID" value="MBS4211880.1"/>
    <property type="molecule type" value="Genomic_DNA"/>
</dbReference>
<dbReference type="Gene3D" id="3.30.70.250">
    <property type="entry name" value="Malonyl-CoA ACP transacylase, ACP-binding"/>
    <property type="match status" value="1"/>
</dbReference>
<dbReference type="NCBIfam" id="TIGR00128">
    <property type="entry name" value="fabD"/>
    <property type="match status" value="1"/>
</dbReference>
<dbReference type="Proteomes" id="UP000679749">
    <property type="component" value="Unassembled WGS sequence"/>
</dbReference>
<dbReference type="Pfam" id="PF00698">
    <property type="entry name" value="Acyl_transf_1"/>
    <property type="match status" value="1"/>
</dbReference>
<sequence>MSKIAFVFPGQGSQTVGMGKDLAEKYPEVMSYFKKADESLKVPLSQLIFEGPKEDLTLTINTQPALLTTSLAVLSFFQNSGVKPDFVAGHSLGEYTALVAAGVMSFEEGVYAVRKRGEFMENAVPNGEGSMAAVLGLDRVKLAAVTEEVTNGGNPVALANLNCPGQIVISGSKKGIEDAGAKAKEAGAKRVLPLEVSGPFHSPLMKPASGQLREVLDGIDMKDAEVPVVANVSAEPVTSAAEIKDKLIEQLYSPVLWEDSVQKMIELGVDTFIEIGPGKVLSGLIKKIDKTVKIFSVSDEESSLAVIDALKEEKL</sequence>
<dbReference type="RefSeq" id="WP_213116360.1">
    <property type="nucleotide sequence ID" value="NZ_JAGYPF010000001.1"/>
</dbReference>
<dbReference type="EC" id="2.3.1.39" evidence="4"/>
<keyword evidence="2 4" id="KW-0012">Acyltransferase</keyword>
<dbReference type="PANTHER" id="PTHR42681:SF1">
    <property type="entry name" value="MALONYL-COA-ACYL CARRIER PROTEIN TRANSACYLASE, MITOCHONDRIAL"/>
    <property type="match status" value="1"/>
</dbReference>
<evidence type="ECO:0000256" key="5">
    <source>
        <dbReference type="PIRSR" id="PIRSR000446-1"/>
    </source>
</evidence>
<comment type="catalytic activity">
    <reaction evidence="3 4">
        <text>holo-[ACP] + malonyl-CoA = malonyl-[ACP] + CoA</text>
        <dbReference type="Rhea" id="RHEA:41792"/>
        <dbReference type="Rhea" id="RHEA-COMP:9623"/>
        <dbReference type="Rhea" id="RHEA-COMP:9685"/>
        <dbReference type="ChEBI" id="CHEBI:57287"/>
        <dbReference type="ChEBI" id="CHEBI:57384"/>
        <dbReference type="ChEBI" id="CHEBI:64479"/>
        <dbReference type="ChEBI" id="CHEBI:78449"/>
        <dbReference type="EC" id="2.3.1.39"/>
    </reaction>
</comment>
<feature type="active site" evidence="5">
    <location>
        <position position="201"/>
    </location>
</feature>
<evidence type="ECO:0000256" key="4">
    <source>
        <dbReference type="PIRNR" id="PIRNR000446"/>
    </source>
</evidence>
<reference evidence="7" key="1">
    <citation type="submission" date="2021-05" db="EMBL/GenBank/DDBJ databases">
        <title>Novel Bacillus species.</title>
        <authorList>
            <person name="Liu G."/>
        </authorList>
    </citation>
    <scope>NUCLEOTIDE SEQUENCE</scope>
    <source>
        <strain evidence="7">FJAT-49825</strain>
    </source>
</reference>
<dbReference type="InterPro" id="IPR004410">
    <property type="entry name" value="Malonyl_CoA-ACP_transAc_FabD"/>
</dbReference>
<dbReference type="GO" id="GO:0005829">
    <property type="term" value="C:cytosol"/>
    <property type="evidence" value="ECO:0007669"/>
    <property type="project" value="TreeGrafter"/>
</dbReference>
<accession>A0A942U278</accession>
<evidence type="ECO:0000256" key="1">
    <source>
        <dbReference type="ARBA" id="ARBA00022679"/>
    </source>
</evidence>
<protein>
    <recommendedName>
        <fullName evidence="4">Malonyl CoA-acyl carrier protein transacylase</fullName>
        <ecNumber evidence="4">2.3.1.39</ecNumber>
    </recommendedName>
</protein>
<evidence type="ECO:0000313" key="7">
    <source>
        <dbReference type="EMBL" id="MBS4211880.1"/>
    </source>
</evidence>
<proteinExistence type="inferred from homology"/>
<feature type="active site" evidence="5">
    <location>
        <position position="91"/>
    </location>
</feature>
<dbReference type="SMART" id="SM00827">
    <property type="entry name" value="PKS_AT"/>
    <property type="match status" value="1"/>
</dbReference>
<dbReference type="GO" id="GO:0006633">
    <property type="term" value="P:fatty acid biosynthetic process"/>
    <property type="evidence" value="ECO:0007669"/>
    <property type="project" value="TreeGrafter"/>
</dbReference>
<dbReference type="InterPro" id="IPR016036">
    <property type="entry name" value="Malonyl_transacylase_ACP-bd"/>
</dbReference>
<dbReference type="SUPFAM" id="SSF55048">
    <property type="entry name" value="Probable ACP-binding domain of malonyl-CoA ACP transacylase"/>
    <property type="match status" value="1"/>
</dbReference>
<evidence type="ECO:0000313" key="8">
    <source>
        <dbReference type="Proteomes" id="UP000679749"/>
    </source>
</evidence>
<evidence type="ECO:0000256" key="2">
    <source>
        <dbReference type="ARBA" id="ARBA00023315"/>
    </source>
</evidence>
<evidence type="ECO:0000259" key="6">
    <source>
        <dbReference type="SMART" id="SM00827"/>
    </source>
</evidence>
<dbReference type="InterPro" id="IPR050858">
    <property type="entry name" value="Mal-CoA-ACP_Trans/PKS_FabD"/>
</dbReference>
<dbReference type="InterPro" id="IPR024925">
    <property type="entry name" value="Malonyl_CoA-ACP_transAc"/>
</dbReference>
<dbReference type="Gene3D" id="3.40.366.10">
    <property type="entry name" value="Malonyl-Coenzyme A Acyl Carrier Protein, domain 2"/>
    <property type="match status" value="1"/>
</dbReference>
<comment type="similarity">
    <text evidence="4">Belongs to the fabD family.</text>
</comment>
<evidence type="ECO:0000256" key="3">
    <source>
        <dbReference type="ARBA" id="ARBA00048462"/>
    </source>
</evidence>
<dbReference type="FunFam" id="3.30.70.250:FF:000001">
    <property type="entry name" value="Malonyl CoA-acyl carrier protein transacylase"/>
    <property type="match status" value="1"/>
</dbReference>
<dbReference type="GO" id="GO:0004314">
    <property type="term" value="F:[acyl-carrier-protein] S-malonyltransferase activity"/>
    <property type="evidence" value="ECO:0007669"/>
    <property type="project" value="UniProtKB-EC"/>
</dbReference>
<dbReference type="PANTHER" id="PTHR42681">
    <property type="entry name" value="MALONYL-COA-ACYL CARRIER PROTEIN TRANSACYLASE, MITOCHONDRIAL"/>
    <property type="match status" value="1"/>
</dbReference>
<keyword evidence="8" id="KW-1185">Reference proteome</keyword>
<comment type="caution">
    <text evidence="7">The sequence shown here is derived from an EMBL/GenBank/DDBJ whole genome shotgun (WGS) entry which is preliminary data.</text>
</comment>
<dbReference type="InterPro" id="IPR001227">
    <property type="entry name" value="Ac_transferase_dom_sf"/>
</dbReference>
<dbReference type="InterPro" id="IPR014043">
    <property type="entry name" value="Acyl_transferase_dom"/>
</dbReference>
<organism evidence="7 8">
    <name type="scientific">Neobacillus rhizophilus</name>
    <dbReference type="NCBI Taxonomy" id="2833579"/>
    <lineage>
        <taxon>Bacteria</taxon>
        <taxon>Bacillati</taxon>
        <taxon>Bacillota</taxon>
        <taxon>Bacilli</taxon>
        <taxon>Bacillales</taxon>
        <taxon>Bacillaceae</taxon>
        <taxon>Neobacillus</taxon>
    </lineage>
</organism>
<dbReference type="SUPFAM" id="SSF52151">
    <property type="entry name" value="FabD/lysophospholipase-like"/>
    <property type="match status" value="1"/>
</dbReference>
<feature type="domain" description="Malonyl-CoA:ACP transacylase (MAT)" evidence="6">
    <location>
        <begin position="7"/>
        <end position="314"/>
    </location>
</feature>
<name>A0A942U278_9BACI</name>
<keyword evidence="1 4" id="KW-0808">Transferase</keyword>